<dbReference type="Proteomes" id="UP001286456">
    <property type="component" value="Unassembled WGS sequence"/>
</dbReference>
<dbReference type="AlphaFoldDB" id="A0AAE0J6V4"/>
<feature type="region of interest" description="Disordered" evidence="1">
    <location>
        <begin position="1"/>
        <end position="59"/>
    </location>
</feature>
<proteinExistence type="predicted"/>
<evidence type="ECO:0000313" key="4">
    <source>
        <dbReference type="Proteomes" id="UP001286456"/>
    </source>
</evidence>
<evidence type="ECO:0000313" key="3">
    <source>
        <dbReference type="EMBL" id="KAK3337665.1"/>
    </source>
</evidence>
<accession>A0AAE0J6V4</accession>
<reference evidence="3" key="2">
    <citation type="submission" date="2023-06" db="EMBL/GenBank/DDBJ databases">
        <authorList>
            <consortium name="Lawrence Berkeley National Laboratory"/>
            <person name="Haridas S."/>
            <person name="Hensen N."/>
            <person name="Bonometti L."/>
            <person name="Westerberg I."/>
            <person name="Brannstrom I.O."/>
            <person name="Guillou S."/>
            <person name="Cros-Aarteil S."/>
            <person name="Calhoun S."/>
            <person name="Kuo A."/>
            <person name="Mondo S."/>
            <person name="Pangilinan J."/>
            <person name="Riley R."/>
            <person name="Labutti K."/>
            <person name="Andreopoulos B."/>
            <person name="Lipzen A."/>
            <person name="Chen C."/>
            <person name="Yanf M."/>
            <person name="Daum C."/>
            <person name="Ng V."/>
            <person name="Clum A."/>
            <person name="Steindorff A."/>
            <person name="Ohm R."/>
            <person name="Martin F."/>
            <person name="Silar P."/>
            <person name="Natvig D."/>
            <person name="Lalanne C."/>
            <person name="Gautier V."/>
            <person name="Ament-Velasquez S.L."/>
            <person name="Kruys A."/>
            <person name="Hutchinson M.I."/>
            <person name="Powell A.J."/>
            <person name="Barry K."/>
            <person name="Miller A.N."/>
            <person name="Grigoriev I.V."/>
            <person name="Debuchy R."/>
            <person name="Gladieux P."/>
            <person name="Thoren M.H."/>
            <person name="Johannesson H."/>
        </authorList>
    </citation>
    <scope>NUCLEOTIDE SEQUENCE</scope>
    <source>
        <strain evidence="3">SMH4131-1</strain>
    </source>
</reference>
<keyword evidence="2" id="KW-0472">Membrane</keyword>
<feature type="compositionally biased region" description="Basic and acidic residues" evidence="1">
    <location>
        <begin position="26"/>
        <end position="39"/>
    </location>
</feature>
<organism evidence="3 4">
    <name type="scientific">Cercophora scortea</name>
    <dbReference type="NCBI Taxonomy" id="314031"/>
    <lineage>
        <taxon>Eukaryota</taxon>
        <taxon>Fungi</taxon>
        <taxon>Dikarya</taxon>
        <taxon>Ascomycota</taxon>
        <taxon>Pezizomycotina</taxon>
        <taxon>Sordariomycetes</taxon>
        <taxon>Sordariomycetidae</taxon>
        <taxon>Sordariales</taxon>
        <taxon>Lasiosphaeriaceae</taxon>
        <taxon>Cercophora</taxon>
    </lineage>
</organism>
<sequence>MAKNPSSRATGRVGREAPATRLRNRLLNDHDSEPQEQRLKSRRRSTRRRSSIDDAEDDPPDLPTKIANWILDAAVILTALLSALTIIGLVIAVIAYVRADNRPAIAAVRDVNEGLKWTRDTFNRIRDQAKKDKRIVEEYVSDIASEVVNRAPELRDNVVKTAAHGLYYVLMPEVRPPSGRGLLYDDHLHRICEAYGHLLTLEGEKKVPTFYEYLGVPYEALAHSPRALEDGVWKAITEIESLQPWPINQYTSGSGLSSDQIKVMIGAILVDREASKVYEDFMKAVGTGLTQIRDPHRLKLLENWCGHGYLLPSPL</sequence>
<dbReference type="EMBL" id="JAUEPO010000001">
    <property type="protein sequence ID" value="KAK3337665.1"/>
    <property type="molecule type" value="Genomic_DNA"/>
</dbReference>
<keyword evidence="4" id="KW-1185">Reference proteome</keyword>
<keyword evidence="2" id="KW-1133">Transmembrane helix</keyword>
<reference evidence="3" key="1">
    <citation type="journal article" date="2023" name="Mol. Phylogenet. Evol.">
        <title>Genome-scale phylogeny and comparative genomics of the fungal order Sordariales.</title>
        <authorList>
            <person name="Hensen N."/>
            <person name="Bonometti L."/>
            <person name="Westerberg I."/>
            <person name="Brannstrom I.O."/>
            <person name="Guillou S."/>
            <person name="Cros-Aarteil S."/>
            <person name="Calhoun S."/>
            <person name="Haridas S."/>
            <person name="Kuo A."/>
            <person name="Mondo S."/>
            <person name="Pangilinan J."/>
            <person name="Riley R."/>
            <person name="LaButti K."/>
            <person name="Andreopoulos B."/>
            <person name="Lipzen A."/>
            <person name="Chen C."/>
            <person name="Yan M."/>
            <person name="Daum C."/>
            <person name="Ng V."/>
            <person name="Clum A."/>
            <person name="Steindorff A."/>
            <person name="Ohm R.A."/>
            <person name="Martin F."/>
            <person name="Silar P."/>
            <person name="Natvig D.O."/>
            <person name="Lalanne C."/>
            <person name="Gautier V."/>
            <person name="Ament-Velasquez S.L."/>
            <person name="Kruys A."/>
            <person name="Hutchinson M.I."/>
            <person name="Powell A.J."/>
            <person name="Barry K."/>
            <person name="Miller A.N."/>
            <person name="Grigoriev I.V."/>
            <person name="Debuchy R."/>
            <person name="Gladieux P."/>
            <person name="Hiltunen Thoren M."/>
            <person name="Johannesson H."/>
        </authorList>
    </citation>
    <scope>NUCLEOTIDE SEQUENCE</scope>
    <source>
        <strain evidence="3">SMH4131-1</strain>
    </source>
</reference>
<feature type="compositionally biased region" description="Basic residues" evidence="1">
    <location>
        <begin position="40"/>
        <end position="49"/>
    </location>
</feature>
<feature type="transmembrane region" description="Helical" evidence="2">
    <location>
        <begin position="69"/>
        <end position="97"/>
    </location>
</feature>
<evidence type="ECO:0000256" key="2">
    <source>
        <dbReference type="SAM" id="Phobius"/>
    </source>
</evidence>
<gene>
    <name evidence="3" type="ORF">B0T19DRAFT_80413</name>
</gene>
<name>A0AAE0J6V4_9PEZI</name>
<protein>
    <submittedName>
        <fullName evidence="3">Uncharacterized protein</fullName>
    </submittedName>
</protein>
<evidence type="ECO:0000256" key="1">
    <source>
        <dbReference type="SAM" id="MobiDB-lite"/>
    </source>
</evidence>
<comment type="caution">
    <text evidence="3">The sequence shown here is derived from an EMBL/GenBank/DDBJ whole genome shotgun (WGS) entry which is preliminary data.</text>
</comment>
<keyword evidence="2" id="KW-0812">Transmembrane</keyword>